<keyword evidence="4" id="KW-0732">Signal</keyword>
<proteinExistence type="inferred from homology"/>
<dbReference type="GO" id="GO:0098552">
    <property type="term" value="C:side of membrane"/>
    <property type="evidence" value="ECO:0007669"/>
    <property type="project" value="UniProtKB-KW"/>
</dbReference>
<comment type="subcellular location">
    <subcellularLocation>
        <location evidence="1">Cell membrane</location>
        <topology evidence="1">Lipid-anchor</topology>
        <topology evidence="1">GPI-anchor</topology>
    </subcellularLocation>
</comment>
<evidence type="ECO:0000256" key="5">
    <source>
        <dbReference type="ARBA" id="ARBA00023180"/>
    </source>
</evidence>
<dbReference type="AlphaFoldDB" id="A0A6A1VHZ1"/>
<gene>
    <name evidence="9" type="ORF">CJ030_MR6G021372</name>
</gene>
<dbReference type="InterPro" id="IPR006918">
    <property type="entry name" value="COBRA_pln"/>
</dbReference>
<keyword evidence="5" id="KW-0325">Glycoprotein</keyword>
<dbReference type="GO" id="GO:0005886">
    <property type="term" value="C:plasma membrane"/>
    <property type="evidence" value="ECO:0007669"/>
    <property type="project" value="UniProtKB-SubCell"/>
</dbReference>
<evidence type="ECO:0000256" key="3">
    <source>
        <dbReference type="ARBA" id="ARBA00022622"/>
    </source>
</evidence>
<comment type="caution">
    <text evidence="9">The sequence shown here is derived from an EMBL/GenBank/DDBJ whole genome shotgun (WGS) entry which is preliminary data.</text>
</comment>
<dbReference type="InterPro" id="IPR056900">
    <property type="entry name" value="COB_C"/>
</dbReference>
<evidence type="ECO:0000256" key="2">
    <source>
        <dbReference type="ARBA" id="ARBA00005507"/>
    </source>
</evidence>
<dbReference type="Pfam" id="PF25079">
    <property type="entry name" value="COB_C"/>
    <property type="match status" value="2"/>
</dbReference>
<dbReference type="PANTHER" id="PTHR31673:SF61">
    <property type="entry name" value="PROTEIN COBRA"/>
    <property type="match status" value="1"/>
</dbReference>
<dbReference type="GO" id="GO:0052324">
    <property type="term" value="P:plant-type cell wall cellulose biosynthetic process"/>
    <property type="evidence" value="ECO:0007669"/>
    <property type="project" value="TreeGrafter"/>
</dbReference>
<protein>
    <recommendedName>
        <fullName evidence="7">COBRA-like protein</fullName>
    </recommendedName>
</protein>
<dbReference type="EMBL" id="RXIC02000024">
    <property type="protein sequence ID" value="KAB1211438.1"/>
    <property type="molecule type" value="Genomic_DNA"/>
</dbReference>
<keyword evidence="10" id="KW-1185">Reference proteome</keyword>
<comment type="similarity">
    <text evidence="2 7">Belongs to the COBRA family.</text>
</comment>
<organism evidence="9 10">
    <name type="scientific">Morella rubra</name>
    <name type="common">Chinese bayberry</name>
    <dbReference type="NCBI Taxonomy" id="262757"/>
    <lineage>
        <taxon>Eukaryota</taxon>
        <taxon>Viridiplantae</taxon>
        <taxon>Streptophyta</taxon>
        <taxon>Embryophyta</taxon>
        <taxon>Tracheophyta</taxon>
        <taxon>Spermatophyta</taxon>
        <taxon>Magnoliopsida</taxon>
        <taxon>eudicotyledons</taxon>
        <taxon>Gunneridae</taxon>
        <taxon>Pentapetalae</taxon>
        <taxon>rosids</taxon>
        <taxon>fabids</taxon>
        <taxon>Fagales</taxon>
        <taxon>Myricaceae</taxon>
        <taxon>Morella</taxon>
    </lineage>
</organism>
<evidence type="ECO:0000313" key="9">
    <source>
        <dbReference type="EMBL" id="KAB1211438.1"/>
    </source>
</evidence>
<dbReference type="Proteomes" id="UP000516437">
    <property type="component" value="Chromosome 6"/>
</dbReference>
<evidence type="ECO:0000256" key="1">
    <source>
        <dbReference type="ARBA" id="ARBA00004609"/>
    </source>
</evidence>
<name>A0A6A1VHZ1_9ROSI</name>
<dbReference type="GO" id="GO:0010215">
    <property type="term" value="P:cellulose microfibril organization"/>
    <property type="evidence" value="ECO:0007669"/>
    <property type="project" value="InterPro"/>
</dbReference>
<dbReference type="PIRSF" id="PIRSF038122">
    <property type="entry name" value="COBRA"/>
    <property type="match status" value="1"/>
</dbReference>
<evidence type="ECO:0000313" key="10">
    <source>
        <dbReference type="Proteomes" id="UP000516437"/>
    </source>
</evidence>
<evidence type="ECO:0000256" key="7">
    <source>
        <dbReference type="PIRNR" id="PIRNR038122"/>
    </source>
</evidence>
<keyword evidence="6" id="KW-0449">Lipoprotein</keyword>
<reference evidence="9 10" key="1">
    <citation type="journal article" date="2019" name="Plant Biotechnol. J.">
        <title>The red bayberry genome and genetic basis of sex determination.</title>
        <authorList>
            <person name="Jia H.M."/>
            <person name="Jia H.J."/>
            <person name="Cai Q.L."/>
            <person name="Wang Y."/>
            <person name="Zhao H.B."/>
            <person name="Yang W.F."/>
            <person name="Wang G.Y."/>
            <person name="Li Y.H."/>
            <person name="Zhan D.L."/>
            <person name="Shen Y.T."/>
            <person name="Niu Q.F."/>
            <person name="Chang L."/>
            <person name="Qiu J."/>
            <person name="Zhao L."/>
            <person name="Xie H.B."/>
            <person name="Fu W.Y."/>
            <person name="Jin J."/>
            <person name="Li X.W."/>
            <person name="Jiao Y."/>
            <person name="Zhou C.C."/>
            <person name="Tu T."/>
            <person name="Chai C.Y."/>
            <person name="Gao J.L."/>
            <person name="Fan L.J."/>
            <person name="van de Weg E."/>
            <person name="Wang J.Y."/>
            <person name="Gao Z.S."/>
        </authorList>
    </citation>
    <scope>NUCLEOTIDE SEQUENCE [LARGE SCALE GENOMIC DNA]</scope>
    <source>
        <tissue evidence="9">Leaves</tissue>
    </source>
</reference>
<dbReference type="OrthoDB" id="2012261at2759"/>
<evidence type="ECO:0000256" key="6">
    <source>
        <dbReference type="ARBA" id="ARBA00023288"/>
    </source>
</evidence>
<feature type="domain" description="COBRA C-terminal" evidence="8">
    <location>
        <begin position="167"/>
        <end position="312"/>
    </location>
</feature>
<sequence length="428" mass="48168">MFNFQLYRHIQAPGWSLGWKWAKKEIIWSMNGGQATDQGDCSKFKGTIPHCCRKDPTIVDLLPGTPYNQQVANCCKGGVLSSWVQDPANAVGSFQLSVGRAGTSNKTVRVPKNFTLKAPGPGYTCGPAKVVKPSRFVTADKRRVTQALMTWNVTCTYSQFLAKKTPTCCVSFSSFYNDTIVPCPTCSCGCQSNMTQPGSCVEADSPYLASVASGSGQNSYTPLVQCTSHMCPVRVHWHVKLNYKQYWRVKITVTNFNYRMNYSDWNLVFQHPNFDNLTQIFSFNYESLSPYGAIREESDSPLLLGYTNYCSELTRATVRYKVKDRKYINMFCLPTDDTAMLWGIKFFNEFLMQAGPDGNVQSEMIFQKDATFTFEQGWAFPRKVYFNGDNCVMPPPDSYPRLPNSSSGRHISLLTLILSALTFMLAYS</sequence>
<keyword evidence="3" id="KW-0336">GPI-anchor</keyword>
<dbReference type="PANTHER" id="PTHR31673">
    <property type="entry name" value="PROTEIN COBRA"/>
    <property type="match status" value="1"/>
</dbReference>
<feature type="domain" description="COBRA C-terminal" evidence="8">
    <location>
        <begin position="335"/>
        <end position="400"/>
    </location>
</feature>
<dbReference type="Pfam" id="PF04833">
    <property type="entry name" value="COBRA"/>
    <property type="match status" value="1"/>
</dbReference>
<evidence type="ECO:0000256" key="4">
    <source>
        <dbReference type="ARBA" id="ARBA00022729"/>
    </source>
</evidence>
<keyword evidence="3" id="KW-0472">Membrane</keyword>
<accession>A0A6A1VHZ1</accession>
<evidence type="ECO:0000259" key="8">
    <source>
        <dbReference type="Pfam" id="PF25079"/>
    </source>
</evidence>